<dbReference type="Pfam" id="PF00646">
    <property type="entry name" value="F-box"/>
    <property type="match status" value="1"/>
</dbReference>
<protein>
    <submittedName>
        <fullName evidence="3">F-box/kelch-repeat protein</fullName>
    </submittedName>
</protein>
<dbReference type="EMBL" id="QPKB01000001">
    <property type="protein sequence ID" value="RWR74768.1"/>
    <property type="molecule type" value="Genomic_DNA"/>
</dbReference>
<dbReference type="Pfam" id="PF01344">
    <property type="entry name" value="Kelch_1"/>
    <property type="match status" value="1"/>
</dbReference>
<name>A0A443N8G2_9MAGN</name>
<accession>A0A443N8G2</accession>
<dbReference type="SMART" id="SM00256">
    <property type="entry name" value="FBOX"/>
    <property type="match status" value="1"/>
</dbReference>
<dbReference type="SUPFAM" id="SSF81383">
    <property type="entry name" value="F-box domain"/>
    <property type="match status" value="1"/>
</dbReference>
<dbReference type="AlphaFoldDB" id="A0A443N8G2"/>
<dbReference type="SMART" id="SM00612">
    <property type="entry name" value="Kelch"/>
    <property type="match status" value="1"/>
</dbReference>
<evidence type="ECO:0000313" key="4">
    <source>
        <dbReference type="Proteomes" id="UP000283530"/>
    </source>
</evidence>
<dbReference type="InterPro" id="IPR050354">
    <property type="entry name" value="F-box/kelch-repeat_ARATH"/>
</dbReference>
<organism evidence="3 4">
    <name type="scientific">Cinnamomum micranthum f. kanehirae</name>
    <dbReference type="NCBI Taxonomy" id="337451"/>
    <lineage>
        <taxon>Eukaryota</taxon>
        <taxon>Viridiplantae</taxon>
        <taxon>Streptophyta</taxon>
        <taxon>Embryophyta</taxon>
        <taxon>Tracheophyta</taxon>
        <taxon>Spermatophyta</taxon>
        <taxon>Magnoliopsida</taxon>
        <taxon>Magnoliidae</taxon>
        <taxon>Laurales</taxon>
        <taxon>Lauraceae</taxon>
        <taxon>Cinnamomum</taxon>
    </lineage>
</organism>
<sequence>MEETCNSRTLTWLVKSCRPNPNAETRRKNAFASRLSDHPPSANRPENHLDPSPFSSLPDDLLLECLSRVSHSSLPSVALVCRRWSRTVDSPAFHDLRRTLGRLRHTLYAVAVSDYGIFSATHRVGSGVPWKISPFPGIEALPSEIFDGSFSHARMLALGRHIYVIGRAATVRCDAWTGSVSRRTPMLFPRKKFAAAAVGGRIYVSGGTARTAGVEEYDPEADAWRVVAESPRRRYGCVGAAADGVFYAIGGLKIGGRGEAATRGGRLEAHVYASSMDLYDVAAGAWMRSRHVPGGGCVVAACEAGAGIYVVASHAVELSFWRCEGRRGSAGFGEWCRLKSPPVPPQVRLDGAVRFCCVGIGEKRVGLVQVFGCIDDLLRRSGRMARGFREGLVLVYDSEVGEWSRGPDLPEIFQRSACVCVEC</sequence>
<dbReference type="STRING" id="337451.A0A443N8G2"/>
<keyword evidence="4" id="KW-1185">Reference proteome</keyword>
<dbReference type="PANTHER" id="PTHR24414:SF60">
    <property type="entry name" value="OS03G0415400 PROTEIN"/>
    <property type="match status" value="1"/>
</dbReference>
<dbReference type="CDD" id="cd22152">
    <property type="entry name" value="F-box_AtAFR-like"/>
    <property type="match status" value="1"/>
</dbReference>
<evidence type="ECO:0000313" key="3">
    <source>
        <dbReference type="EMBL" id="RWR74768.1"/>
    </source>
</evidence>
<feature type="domain" description="F-box" evidence="2">
    <location>
        <begin position="51"/>
        <end position="100"/>
    </location>
</feature>
<gene>
    <name evidence="3" type="ORF">CKAN_00311100</name>
</gene>
<dbReference type="PROSITE" id="PS50181">
    <property type="entry name" value="FBOX"/>
    <property type="match status" value="1"/>
</dbReference>
<dbReference type="PANTHER" id="PTHR24414">
    <property type="entry name" value="F-BOX/KELCH-REPEAT PROTEIN SKIP4"/>
    <property type="match status" value="1"/>
</dbReference>
<dbReference type="InterPro" id="IPR036047">
    <property type="entry name" value="F-box-like_dom_sf"/>
</dbReference>
<evidence type="ECO:0000256" key="1">
    <source>
        <dbReference type="SAM" id="MobiDB-lite"/>
    </source>
</evidence>
<dbReference type="Gene3D" id="2.120.10.80">
    <property type="entry name" value="Kelch-type beta propeller"/>
    <property type="match status" value="1"/>
</dbReference>
<evidence type="ECO:0000259" key="2">
    <source>
        <dbReference type="PROSITE" id="PS50181"/>
    </source>
</evidence>
<dbReference type="Gene3D" id="1.20.1280.50">
    <property type="match status" value="1"/>
</dbReference>
<dbReference type="InterPro" id="IPR015915">
    <property type="entry name" value="Kelch-typ_b-propeller"/>
</dbReference>
<feature type="region of interest" description="Disordered" evidence="1">
    <location>
        <begin position="21"/>
        <end position="50"/>
    </location>
</feature>
<reference evidence="3 4" key="1">
    <citation type="journal article" date="2019" name="Nat. Plants">
        <title>Stout camphor tree genome fills gaps in understanding of flowering plant genome evolution.</title>
        <authorList>
            <person name="Chaw S.M."/>
            <person name="Liu Y.C."/>
            <person name="Wu Y.W."/>
            <person name="Wang H.Y."/>
            <person name="Lin C.I."/>
            <person name="Wu C.S."/>
            <person name="Ke H.M."/>
            <person name="Chang L.Y."/>
            <person name="Hsu C.Y."/>
            <person name="Yang H.T."/>
            <person name="Sudianto E."/>
            <person name="Hsu M.H."/>
            <person name="Wu K.P."/>
            <person name="Wang L.N."/>
            <person name="Leebens-Mack J.H."/>
            <person name="Tsai I.J."/>
        </authorList>
    </citation>
    <scope>NUCLEOTIDE SEQUENCE [LARGE SCALE GENOMIC DNA]</scope>
    <source>
        <strain evidence="4">cv. Chaw 1501</strain>
        <tissue evidence="3">Young leaves</tissue>
    </source>
</reference>
<dbReference type="Proteomes" id="UP000283530">
    <property type="component" value="Unassembled WGS sequence"/>
</dbReference>
<dbReference type="OrthoDB" id="45365at2759"/>
<proteinExistence type="predicted"/>
<dbReference type="SUPFAM" id="SSF117281">
    <property type="entry name" value="Kelch motif"/>
    <property type="match status" value="1"/>
</dbReference>
<comment type="caution">
    <text evidence="3">The sequence shown here is derived from an EMBL/GenBank/DDBJ whole genome shotgun (WGS) entry which is preliminary data.</text>
</comment>
<dbReference type="InterPro" id="IPR001810">
    <property type="entry name" value="F-box_dom"/>
</dbReference>
<dbReference type="InterPro" id="IPR006652">
    <property type="entry name" value="Kelch_1"/>
</dbReference>